<dbReference type="Gene3D" id="1.10.405.10">
    <property type="entry name" value="Guanine Nucleotide Dissociation Inhibitor, domain 1"/>
    <property type="match status" value="1"/>
</dbReference>
<feature type="binding site" evidence="5">
    <location>
        <position position="349"/>
    </location>
    <ligand>
        <name>substrate</name>
    </ligand>
</feature>
<evidence type="ECO:0000313" key="9">
    <source>
        <dbReference type="Proteomes" id="UP000829364"/>
    </source>
</evidence>
<dbReference type="GeneID" id="72066753"/>
<comment type="cofactor">
    <cofactor evidence="1 6">
        <name>FAD</name>
        <dbReference type="ChEBI" id="CHEBI:57692"/>
    </cofactor>
</comment>
<dbReference type="Gene3D" id="3.50.50.60">
    <property type="entry name" value="FAD/NAD(P)-binding domain"/>
    <property type="match status" value="1"/>
</dbReference>
<feature type="binding site" evidence="5">
    <location>
        <position position="18"/>
    </location>
    <ligand>
        <name>FAD</name>
        <dbReference type="ChEBI" id="CHEBI:57692"/>
    </ligand>
</feature>
<feature type="binding site" evidence="5">
    <location>
        <begin position="37"/>
        <end position="38"/>
    </location>
    <ligand>
        <name>FAD</name>
        <dbReference type="ChEBI" id="CHEBI:57692"/>
    </ligand>
</feature>
<dbReference type="GO" id="GO:0097621">
    <property type="term" value="F:monoamine oxidase activity"/>
    <property type="evidence" value="ECO:0007669"/>
    <property type="project" value="UniProtKB-EC"/>
</dbReference>
<organism evidence="8 9">
    <name type="scientific">Purpureocillium takamizusanense</name>
    <dbReference type="NCBI Taxonomy" id="2060973"/>
    <lineage>
        <taxon>Eukaryota</taxon>
        <taxon>Fungi</taxon>
        <taxon>Dikarya</taxon>
        <taxon>Ascomycota</taxon>
        <taxon>Pezizomycotina</taxon>
        <taxon>Sordariomycetes</taxon>
        <taxon>Hypocreomycetidae</taxon>
        <taxon>Hypocreales</taxon>
        <taxon>Ophiocordycipitaceae</taxon>
        <taxon>Purpureocillium</taxon>
    </lineage>
</organism>
<evidence type="ECO:0000256" key="1">
    <source>
        <dbReference type="ARBA" id="ARBA00001974"/>
    </source>
</evidence>
<gene>
    <name evidence="8" type="ORF">JDV02_004802</name>
</gene>
<proteinExistence type="inferred from homology"/>
<keyword evidence="6" id="KW-0274">FAD</keyword>
<dbReference type="Proteomes" id="UP000829364">
    <property type="component" value="Chromosome 4"/>
</dbReference>
<dbReference type="PANTHER" id="PTHR43563">
    <property type="entry name" value="AMINE OXIDASE"/>
    <property type="match status" value="1"/>
</dbReference>
<dbReference type="EC" id="1.4.3.-" evidence="6"/>
<dbReference type="PRINTS" id="PR00757">
    <property type="entry name" value="AMINEOXDASEF"/>
</dbReference>
<evidence type="ECO:0000313" key="8">
    <source>
        <dbReference type="EMBL" id="UNI18539.1"/>
    </source>
</evidence>
<dbReference type="SUPFAM" id="SSF51905">
    <property type="entry name" value="FAD/NAD(P)-binding domain"/>
    <property type="match status" value="1"/>
</dbReference>
<feature type="domain" description="Amine oxidase" evidence="7">
    <location>
        <begin position="17"/>
        <end position="454"/>
    </location>
</feature>
<name>A0A9Q8QGM4_9HYPO</name>
<evidence type="ECO:0000259" key="7">
    <source>
        <dbReference type="Pfam" id="PF01593"/>
    </source>
</evidence>
<keyword evidence="6" id="KW-0285">Flavoprotein</keyword>
<dbReference type="Gene3D" id="3.90.660.10">
    <property type="match status" value="1"/>
</dbReference>
<reference evidence="8" key="1">
    <citation type="submission" date="2021-11" db="EMBL/GenBank/DDBJ databases">
        <title>Purpureocillium_takamizusanense_genome.</title>
        <authorList>
            <person name="Nguyen N.-H."/>
        </authorList>
    </citation>
    <scope>NUCLEOTIDE SEQUENCE</scope>
    <source>
        <strain evidence="8">PT3</strain>
    </source>
</reference>
<dbReference type="InterPro" id="IPR036188">
    <property type="entry name" value="FAD/NAD-bd_sf"/>
</dbReference>
<evidence type="ECO:0000256" key="4">
    <source>
        <dbReference type="ARBA" id="ARBA00048448"/>
    </source>
</evidence>
<dbReference type="AlphaFoldDB" id="A0A9Q8QGM4"/>
<feature type="binding site" evidence="5">
    <location>
        <position position="243"/>
    </location>
    <ligand>
        <name>FAD</name>
        <dbReference type="ChEBI" id="CHEBI:57692"/>
    </ligand>
</feature>
<dbReference type="OrthoDB" id="5046242at2759"/>
<sequence length="465" mass="50192">MAPSPQSVDVVVVGAGLSGLRAARELHSAGLKYVVLEARDRIGGKTLSVQASPGGKGLVDMGAAWINDTSQSEMYNLAREFGFDLVEQRTGGTSLYRDGEGEVHCIPYGVPAKLEPEQLRQVEQLLQVISEHVDKCDLEHPAGGLDAQRLDSITVKEYADGFNDPGASQLVNAITRSLLGVESDELSALFFLDTLKRGTGLTNVLSDHKDGGQYLRNRQGNQAFCERLAAGLHADSVKVNCAVEAISPRDAGCVVEASNGASYKAHRVIVSVPTPFYSSIRFDPDLPPGKKTLSQSTESGYYTKTVLVFDEPWWHSTNLSGEYSSANGPIGFTRDTCVPADGQYSITCFHTGASGRQWSTLSAEERRRVVLEDFRAAFRKVVDPVPEPIHVVEKDWTQDEWARGGPGPIMKTGLLAGEAGKSISESFGNIHFVGTETSPMWRGYMEGAVRSGIRGGKEVAAALTK</sequence>
<dbReference type="InterPro" id="IPR002937">
    <property type="entry name" value="Amino_oxidase"/>
</dbReference>
<dbReference type="InterPro" id="IPR050703">
    <property type="entry name" value="Flavin_MAO"/>
</dbReference>
<evidence type="ECO:0000256" key="5">
    <source>
        <dbReference type="PIRSR" id="PIRSR601613-1"/>
    </source>
</evidence>
<evidence type="ECO:0000256" key="3">
    <source>
        <dbReference type="ARBA" id="ARBA00023002"/>
    </source>
</evidence>
<dbReference type="EMBL" id="CP086357">
    <property type="protein sequence ID" value="UNI18539.1"/>
    <property type="molecule type" value="Genomic_DNA"/>
</dbReference>
<protein>
    <recommendedName>
        <fullName evidence="6">Amine oxidase</fullName>
        <ecNumber evidence="6">1.4.3.-</ecNumber>
    </recommendedName>
</protein>
<comment type="catalytic activity">
    <reaction evidence="4">
        <text>a secondary aliphatic amine + O2 + H2O = a primary amine + an aldehyde + H2O2</text>
        <dbReference type="Rhea" id="RHEA:26414"/>
        <dbReference type="ChEBI" id="CHEBI:15377"/>
        <dbReference type="ChEBI" id="CHEBI:15379"/>
        <dbReference type="ChEBI" id="CHEBI:16240"/>
        <dbReference type="ChEBI" id="CHEBI:17478"/>
        <dbReference type="ChEBI" id="CHEBI:58855"/>
        <dbReference type="ChEBI" id="CHEBI:65296"/>
        <dbReference type="EC" id="1.4.3.4"/>
    </reaction>
</comment>
<dbReference type="InterPro" id="IPR001613">
    <property type="entry name" value="Flavin_amine_oxidase"/>
</dbReference>
<evidence type="ECO:0000256" key="6">
    <source>
        <dbReference type="RuleBase" id="RU362067"/>
    </source>
</evidence>
<keyword evidence="9" id="KW-1185">Reference proteome</keyword>
<dbReference type="RefSeq" id="XP_047842020.1">
    <property type="nucleotide sequence ID" value="XM_047986040.1"/>
</dbReference>
<dbReference type="PANTHER" id="PTHR43563:SF14">
    <property type="entry name" value="AMINE OXIDASE"/>
    <property type="match status" value="1"/>
</dbReference>
<dbReference type="Pfam" id="PF01593">
    <property type="entry name" value="Amino_oxidase"/>
    <property type="match status" value="1"/>
</dbReference>
<dbReference type="KEGG" id="ptkz:JDV02_004802"/>
<evidence type="ECO:0000256" key="2">
    <source>
        <dbReference type="ARBA" id="ARBA00005995"/>
    </source>
</evidence>
<keyword evidence="3 6" id="KW-0560">Oxidoreductase</keyword>
<accession>A0A9Q8QGM4</accession>
<dbReference type="SUPFAM" id="SSF54373">
    <property type="entry name" value="FAD-linked reductases, C-terminal domain"/>
    <property type="match status" value="1"/>
</dbReference>
<comment type="similarity">
    <text evidence="2 6">Belongs to the flavin monoamine oxidase family.</text>
</comment>
<feature type="binding site" evidence="5">
    <location>
        <position position="436"/>
    </location>
    <ligand>
        <name>FAD</name>
        <dbReference type="ChEBI" id="CHEBI:57692"/>
    </ligand>
</feature>